<name>A0A2S0VSS4_9ALTE</name>
<proteinExistence type="predicted"/>
<evidence type="ECO:0000256" key="1">
    <source>
        <dbReference type="SAM" id="MobiDB-lite"/>
    </source>
</evidence>
<feature type="compositionally biased region" description="Low complexity" evidence="1">
    <location>
        <begin position="920"/>
        <end position="931"/>
    </location>
</feature>
<dbReference type="GO" id="GO:0042834">
    <property type="term" value="F:peptidoglycan binding"/>
    <property type="evidence" value="ECO:0007669"/>
    <property type="project" value="InterPro"/>
</dbReference>
<sequence length="1164" mass="130821">MKSLVIFKPHGSNLSFALCYQLFRLLKPNLGLPLTLTLIFTSLTTFTANANTLSQPFSTKTATTATTRATLAKEPEFELFDIILQDGLQLFESTDVYSYQSAFLLPVNRLSQALEINLHFDATSQSIAGKVQDRQVQLTLQQLSGYYYIDEDDLWLDSQQLASIYGAQAKVNFSQLKITLAREQPFPLQKRIARGNKKLTELDLDNKTAQTSLIIHDTYRLFTPPKGAVRLDINRDNNSTTDYGLNIQTFNDILFHSANINLNHEKGGELKTRATFSRHKSSPTTPLFAGLSQYQFGDVSVANTRAGTGYSGVGLSFTSKDNKYNNYYGKITIEEYAPANWQAELYNNGYLIQTGTANVDGRIIFNNVETTYGINRFEIVLYGEFGEEQTITREINIGNNQLKPGEFNYSGGLIDTQHSLFNDTSIFSSDKDSQLGAYIQTEVGISADTTLGFSAYQQDNSAVDAANAEYILSVTQQLPNALLDINYWQQDNSGTKTEVDLYGRIGSSSLRYQLTASQNKQYQNLHASNDTSNDTRYFASLSGRVDKLSYQFNGGRTTTKVTDPTTQITNKSHQDRLGNRLSWRLHKFNFTNTLNYSRIDEQTTLTDEFAISSRINKSLNLRASALFDLENEEQDKLQSANLNINWRPTAGLNNQTNLRFLPNDVYSINNFLSWRQNAYALTFSAAADNNHNWQIGLGLTFNLDWDYHQNNLNMSYGYSPASTTLDVFNFIDHNQNAIYDGFDQPLQGVRFGPKKHWQETVSQQNGASYLSGISAYQPASVYVDTLDTAAQHLRPIFTDFKVYGHPGGIIALDLPFNYAIEILGDIQFDLPDEDFQPQFIPVELRRDQQVIQTVNSEFDNSYLFEKIWPGQYTIRINPEFLNKRNLFAFPEYFALTINGKQDLIEPNSFIIRKRINQQNPSISPGPSPSKSETIQTPSLTSTQPAALPKSASRAIADNTLKQASKTKATNIQPSALASVTPLTEPNSHPNQEPNKVKSVYAIQHAAYKSNSLCDEKFATLKQTVNGLKRVQHQGYCRLVSGEYPSLTAAKQAAPNQYIIQLTASTSDPNSSEQKPTQHKPQKANYSIQLAAYTDNTICQQTLTRFKNSGLFKPKVALFTLQQNSWCRIFVGQFATQPQARAYLNTLLNAQPSLKQRGAYVKRLR</sequence>
<organism evidence="3 4">
    <name type="scientific">Saccharobesus litoralis</name>
    <dbReference type="NCBI Taxonomy" id="2172099"/>
    <lineage>
        <taxon>Bacteria</taxon>
        <taxon>Pseudomonadati</taxon>
        <taxon>Pseudomonadota</taxon>
        <taxon>Gammaproteobacteria</taxon>
        <taxon>Alteromonadales</taxon>
        <taxon>Alteromonadaceae</taxon>
        <taxon>Saccharobesus</taxon>
    </lineage>
</organism>
<feature type="domain" description="SPOR" evidence="2">
    <location>
        <begin position="1079"/>
        <end position="1162"/>
    </location>
</feature>
<dbReference type="InterPro" id="IPR036680">
    <property type="entry name" value="SPOR-like_sf"/>
</dbReference>
<feature type="region of interest" description="Disordered" evidence="1">
    <location>
        <begin position="916"/>
        <end position="950"/>
    </location>
</feature>
<dbReference type="PROSITE" id="PS51724">
    <property type="entry name" value="SPOR"/>
    <property type="match status" value="1"/>
</dbReference>
<evidence type="ECO:0000313" key="3">
    <source>
        <dbReference type="EMBL" id="AWB67259.1"/>
    </source>
</evidence>
<feature type="compositionally biased region" description="Polar residues" evidence="1">
    <location>
        <begin position="932"/>
        <end position="944"/>
    </location>
</feature>
<dbReference type="AlphaFoldDB" id="A0A2S0VSS4"/>
<reference evidence="3 4" key="1">
    <citation type="submission" date="2018-01" db="EMBL/GenBank/DDBJ databases">
        <title>Genome sequence of a Cantenovulum-like bacteria.</title>
        <authorList>
            <person name="Tan W.R."/>
            <person name="Lau N.-S."/>
            <person name="Go F."/>
            <person name="Amirul A.-A.A."/>
        </authorList>
    </citation>
    <scope>NUCLEOTIDE SEQUENCE [LARGE SCALE GENOMIC DNA]</scope>
    <source>
        <strain evidence="3 4">CCB-QB4</strain>
    </source>
</reference>
<dbReference type="EMBL" id="CP026604">
    <property type="protein sequence ID" value="AWB67259.1"/>
    <property type="molecule type" value="Genomic_DNA"/>
</dbReference>
<feature type="region of interest" description="Disordered" evidence="1">
    <location>
        <begin position="963"/>
        <end position="994"/>
    </location>
</feature>
<dbReference type="KEGG" id="cate:C2869_12775"/>
<evidence type="ECO:0000259" key="2">
    <source>
        <dbReference type="PROSITE" id="PS51724"/>
    </source>
</evidence>
<dbReference type="Proteomes" id="UP000244441">
    <property type="component" value="Chromosome"/>
</dbReference>
<dbReference type="Gene3D" id="3.30.70.1070">
    <property type="entry name" value="Sporulation related repeat"/>
    <property type="match status" value="1"/>
</dbReference>
<protein>
    <recommendedName>
        <fullName evidence="2">SPOR domain-containing protein</fullName>
    </recommendedName>
</protein>
<dbReference type="InterPro" id="IPR007730">
    <property type="entry name" value="SPOR-like_dom"/>
</dbReference>
<gene>
    <name evidence="3" type="ORF">C2869_12775</name>
</gene>
<keyword evidence="4" id="KW-1185">Reference proteome</keyword>
<accession>A0A2S0VSS4</accession>
<feature type="compositionally biased region" description="Polar residues" evidence="1">
    <location>
        <begin position="963"/>
        <end position="993"/>
    </location>
</feature>
<evidence type="ECO:0000313" key="4">
    <source>
        <dbReference type="Proteomes" id="UP000244441"/>
    </source>
</evidence>